<comment type="caution">
    <text evidence="2">The sequence shown here is derived from an EMBL/GenBank/DDBJ whole genome shotgun (WGS) entry which is preliminary data.</text>
</comment>
<gene>
    <name evidence="2" type="ORF">EDD78_11336</name>
</gene>
<dbReference type="EMBL" id="SLUK01000013">
    <property type="protein sequence ID" value="TCL41562.1"/>
    <property type="molecule type" value="Genomic_DNA"/>
</dbReference>
<evidence type="ECO:0000313" key="3">
    <source>
        <dbReference type="Proteomes" id="UP000294682"/>
    </source>
</evidence>
<evidence type="ECO:0000256" key="1">
    <source>
        <dbReference type="SAM" id="SignalP"/>
    </source>
</evidence>
<feature type="chain" id="PRO_5040724604" description="Ig-like domain-containing protein" evidence="1">
    <location>
        <begin position="25"/>
        <end position="244"/>
    </location>
</feature>
<dbReference type="AlphaFoldDB" id="A0A9X8Y7B5"/>
<keyword evidence="1" id="KW-0732">Signal</keyword>
<organism evidence="2 3">
    <name type="scientific">Harryflintia acetispora</name>
    <dbReference type="NCBI Taxonomy" id="1849041"/>
    <lineage>
        <taxon>Bacteria</taxon>
        <taxon>Bacillati</taxon>
        <taxon>Bacillota</taxon>
        <taxon>Clostridia</taxon>
        <taxon>Eubacteriales</taxon>
        <taxon>Oscillospiraceae</taxon>
        <taxon>Harryflintia</taxon>
    </lineage>
</organism>
<evidence type="ECO:0000313" key="2">
    <source>
        <dbReference type="EMBL" id="TCL41562.1"/>
    </source>
</evidence>
<sequence>MKKKLFSLLAAAALCCGMCSGAFAAQEPRVGNVMLQPHTYEGDEYTMVPVGVNTLMMSFVRDDVSVGKGNITVTDDGTSSVLCKVDVQNDLLVQNITTKEDKGTVFMIVLPKDPKAGHSYRVRVEAGCFTSSGNGAVSRAIDNPEAWHFTVDLYGLSIAGHDINKVWRAGEEAAFDVMLCNHAVRAVVSAVDARGISLETAELTESGRVSATVLDPENAAVKADFYGPDGELCGSLVSTLSAWE</sequence>
<accession>A0A9X8Y7B5</accession>
<dbReference type="RefSeq" id="WP_132085168.1">
    <property type="nucleotide sequence ID" value="NZ_SLUK01000013.1"/>
</dbReference>
<evidence type="ECO:0008006" key="4">
    <source>
        <dbReference type="Google" id="ProtNLM"/>
    </source>
</evidence>
<proteinExistence type="predicted"/>
<reference evidence="2 3" key="1">
    <citation type="submission" date="2019-03" db="EMBL/GenBank/DDBJ databases">
        <title>Genomic Encyclopedia of Type Strains, Phase IV (KMG-IV): sequencing the most valuable type-strain genomes for metagenomic binning, comparative biology and taxonomic classification.</title>
        <authorList>
            <person name="Goeker M."/>
        </authorList>
    </citation>
    <scope>NUCLEOTIDE SEQUENCE [LARGE SCALE GENOMIC DNA]</scope>
    <source>
        <strain evidence="2 3">DSM 100433</strain>
    </source>
</reference>
<name>A0A9X8Y7B5_9FIRM</name>
<keyword evidence="3" id="KW-1185">Reference proteome</keyword>
<protein>
    <recommendedName>
        <fullName evidence="4">Ig-like domain-containing protein</fullName>
    </recommendedName>
</protein>
<feature type="signal peptide" evidence="1">
    <location>
        <begin position="1"/>
        <end position="24"/>
    </location>
</feature>
<dbReference type="Proteomes" id="UP000294682">
    <property type="component" value="Unassembled WGS sequence"/>
</dbReference>